<feature type="non-terminal residue" evidence="1">
    <location>
        <position position="1"/>
    </location>
</feature>
<reference evidence="1 2" key="1">
    <citation type="submission" date="2022-03" db="EMBL/GenBank/DDBJ databases">
        <authorList>
            <person name="Macdonald S."/>
            <person name="Ahmed S."/>
            <person name="Newling K."/>
        </authorList>
    </citation>
    <scope>NUCLEOTIDE SEQUENCE [LARGE SCALE GENOMIC DNA]</scope>
</reference>
<evidence type="ECO:0000313" key="2">
    <source>
        <dbReference type="Proteomes" id="UP001642260"/>
    </source>
</evidence>
<comment type="caution">
    <text evidence="1">The sequence shown here is derived from an EMBL/GenBank/DDBJ whole genome shotgun (WGS) entry which is preliminary data.</text>
</comment>
<accession>A0ABC8KAE2</accession>
<gene>
    <name evidence="1" type="ORF">ERUC_LOCUS21664</name>
</gene>
<evidence type="ECO:0000313" key="1">
    <source>
        <dbReference type="EMBL" id="CAH8355909.1"/>
    </source>
</evidence>
<evidence type="ECO:0008006" key="3">
    <source>
        <dbReference type="Google" id="ProtNLM"/>
    </source>
</evidence>
<sequence length="183" mass="21354">KVSTVKLGSGFVIKLLPTDVSLPALKSLFLDSVRFHGFDGRCCSFKTLLSQSPALEELVMDGMEWERWRWCSTVSSKTLQRLTLQRREWFSYDETDEENIRVDSWCLTHEFDVPKEYLILNLDSIVEVNLNLCADEEGIWRPRHANTFNPMPLINTFKNVEILCLAFQTLEMFDVFNESIQMF</sequence>
<keyword evidence="2" id="KW-1185">Reference proteome</keyword>
<organism evidence="1 2">
    <name type="scientific">Eruca vesicaria subsp. sativa</name>
    <name type="common">Garden rocket</name>
    <name type="synonym">Eruca sativa</name>
    <dbReference type="NCBI Taxonomy" id="29727"/>
    <lineage>
        <taxon>Eukaryota</taxon>
        <taxon>Viridiplantae</taxon>
        <taxon>Streptophyta</taxon>
        <taxon>Embryophyta</taxon>
        <taxon>Tracheophyta</taxon>
        <taxon>Spermatophyta</taxon>
        <taxon>Magnoliopsida</taxon>
        <taxon>eudicotyledons</taxon>
        <taxon>Gunneridae</taxon>
        <taxon>Pentapetalae</taxon>
        <taxon>rosids</taxon>
        <taxon>malvids</taxon>
        <taxon>Brassicales</taxon>
        <taxon>Brassicaceae</taxon>
        <taxon>Brassiceae</taxon>
        <taxon>Eruca</taxon>
    </lineage>
</organism>
<dbReference type="PANTHER" id="PTHR31900:SF19">
    <property type="entry name" value="FBD DOMAIN-CONTAINING PROTEIN"/>
    <property type="match status" value="1"/>
</dbReference>
<dbReference type="Proteomes" id="UP001642260">
    <property type="component" value="Unassembled WGS sequence"/>
</dbReference>
<dbReference type="PANTHER" id="PTHR31900">
    <property type="entry name" value="F-BOX/RNI SUPERFAMILY PROTEIN-RELATED"/>
    <property type="match status" value="1"/>
</dbReference>
<proteinExistence type="predicted"/>
<dbReference type="AlphaFoldDB" id="A0ABC8KAE2"/>
<dbReference type="InterPro" id="IPR050232">
    <property type="entry name" value="FBL13/AtMIF1-like"/>
</dbReference>
<protein>
    <recommendedName>
        <fullName evidence="3">F-box/LRR-repeat protein</fullName>
    </recommendedName>
</protein>
<name>A0ABC8KAE2_ERUVS</name>
<dbReference type="EMBL" id="CAKOAT010213599">
    <property type="protein sequence ID" value="CAH8355909.1"/>
    <property type="molecule type" value="Genomic_DNA"/>
</dbReference>